<gene>
    <name evidence="3" type="primary">pilV</name>
    <name evidence="3" type="ORF">OKC24_03610</name>
</gene>
<keyword evidence="1" id="KW-1133">Transmembrane helix</keyword>
<dbReference type="RefSeq" id="WP_265464811.1">
    <property type="nucleotide sequence ID" value="NZ_JAPEQW010000003.1"/>
</dbReference>
<organism evidence="3 4">
    <name type="scientific">Acinetobacter entericus</name>
    <dbReference type="NCBI Taxonomy" id="2989714"/>
    <lineage>
        <taxon>Bacteria</taxon>
        <taxon>Pseudomonadati</taxon>
        <taxon>Pseudomonadota</taxon>
        <taxon>Gammaproteobacteria</taxon>
        <taxon>Moraxellales</taxon>
        <taxon>Moraxellaceae</taxon>
        <taxon>Acinetobacter</taxon>
    </lineage>
</organism>
<dbReference type="InterPro" id="IPR054402">
    <property type="entry name" value="Tt1218-like_dom"/>
</dbReference>
<feature type="domain" description="Type IV pilin Tt1218-like" evidence="2">
    <location>
        <begin position="31"/>
        <end position="92"/>
    </location>
</feature>
<reference evidence="3 4" key="1">
    <citation type="submission" date="2022-11" db="EMBL/GenBank/DDBJ databases">
        <title>Acinetobacter entericus sp. nov., isolated from the gut of the plastic-eating larvae of the Coleoptera insect Zophobas atratus.</title>
        <authorList>
            <person name="Dong X."/>
            <person name="Yang Y."/>
        </authorList>
    </citation>
    <scope>NUCLEOTIDE SEQUENCE [LARGE SCALE GENOMIC DNA]</scope>
    <source>
        <strain evidence="3 4">BIT-DXN8</strain>
    </source>
</reference>
<keyword evidence="4" id="KW-1185">Reference proteome</keyword>
<protein>
    <submittedName>
        <fullName evidence="3">Type IV pilus modification protein PilV</fullName>
    </submittedName>
</protein>
<proteinExistence type="predicted"/>
<dbReference type="Pfam" id="PF22150">
    <property type="entry name" value="Tt1218-like"/>
    <property type="match status" value="1"/>
</dbReference>
<accession>A0ABT3NFD4</accession>
<evidence type="ECO:0000256" key="1">
    <source>
        <dbReference type="SAM" id="Phobius"/>
    </source>
</evidence>
<dbReference type="Pfam" id="PF07963">
    <property type="entry name" value="N_methyl"/>
    <property type="match status" value="1"/>
</dbReference>
<dbReference type="EMBL" id="JAPEQW010000003">
    <property type="protein sequence ID" value="MCW8038269.1"/>
    <property type="molecule type" value="Genomic_DNA"/>
</dbReference>
<dbReference type="InterPro" id="IPR013362">
    <property type="entry name" value="Pilus_4_PilV"/>
</dbReference>
<evidence type="ECO:0000259" key="2">
    <source>
        <dbReference type="Pfam" id="PF22150"/>
    </source>
</evidence>
<comment type="caution">
    <text evidence="3">The sequence shown here is derived from an EMBL/GenBank/DDBJ whole genome shotgun (WGS) entry which is preliminary data.</text>
</comment>
<dbReference type="Proteomes" id="UP001209682">
    <property type="component" value="Unassembled WGS sequence"/>
</dbReference>
<name>A0ABT3NFD4_9GAMM</name>
<dbReference type="NCBIfam" id="TIGR02532">
    <property type="entry name" value="IV_pilin_GFxxxE"/>
    <property type="match status" value="1"/>
</dbReference>
<keyword evidence="1" id="KW-0472">Membrane</keyword>
<dbReference type="InterPro" id="IPR012902">
    <property type="entry name" value="N_methyl_site"/>
</dbReference>
<evidence type="ECO:0000313" key="3">
    <source>
        <dbReference type="EMBL" id="MCW8038269.1"/>
    </source>
</evidence>
<evidence type="ECO:0000313" key="4">
    <source>
        <dbReference type="Proteomes" id="UP001209682"/>
    </source>
</evidence>
<keyword evidence="1" id="KW-0812">Transmembrane</keyword>
<sequence>MMSVSSQKGVGLIEVLVAMLILAIAILGYAALQVRATAATEESIKRADALILLNGLAEKIRLNPTGDYKAAVPSSLPNCNSGCNAANQALYDLKQYSDVAGSKGMKVGVMNCLNTSASQERLCLIAAWGETQPITDAKATPDAPAVQNACLKTDGKYADDSSCLVLEAY</sequence>
<feature type="transmembrane region" description="Helical" evidence="1">
    <location>
        <begin position="12"/>
        <end position="32"/>
    </location>
</feature>
<dbReference type="NCBIfam" id="TIGR02523">
    <property type="entry name" value="type_IV_pilV"/>
    <property type="match status" value="1"/>
</dbReference>